<feature type="transmembrane region" description="Helical" evidence="6">
    <location>
        <begin position="261"/>
        <end position="280"/>
    </location>
</feature>
<sequence length="305" mass="33799">MLTSGLSQDEGQNGRKHCNLPVHTLKVASLIRGMFSVFDMFNDLKDVILLIKGNFLLDALTIGGLGVLCVPVEFILKGNHRLFRLDDPSIQFPMTEHERVPNLALVVIAGILPMVAIVLLSWRRKHTVQHILIAVMAFVMAMVVNLFITGLVKLWIGNTRPDLISRCMPATGTPLHEYVSVEVCTNTKKSVLSDGFRSTPSGHSSNSFCGLGFLSLWTSGQFGLWRSGASVYKILIGGFPLVVALYVAVSRIADYRHHWFDVLLGSCFGFTVAYFTYFHYYPSVQSPQSYVPLAVIESNESDDVV</sequence>
<dbReference type="EMBL" id="NDIQ01000001">
    <property type="protein sequence ID" value="PRT54077.1"/>
    <property type="molecule type" value="Genomic_DNA"/>
</dbReference>
<dbReference type="PANTHER" id="PTHR10165">
    <property type="entry name" value="LIPID PHOSPHATE PHOSPHATASE"/>
    <property type="match status" value="1"/>
</dbReference>
<dbReference type="AlphaFoldDB" id="A0A2T0FGI6"/>
<dbReference type="GO" id="GO:0016020">
    <property type="term" value="C:membrane"/>
    <property type="evidence" value="ECO:0007669"/>
    <property type="project" value="UniProtKB-SubCell"/>
</dbReference>
<accession>A0A2T0FGI6</accession>
<protein>
    <submittedName>
        <fullName evidence="8">Diacylglycerol pyrophosphate phosphatase 1</fullName>
    </submittedName>
</protein>
<feature type="transmembrane region" description="Helical" evidence="6">
    <location>
        <begin position="103"/>
        <end position="122"/>
    </location>
</feature>
<organism evidence="8 9">
    <name type="scientific">Wickerhamiella sorbophila</name>
    <dbReference type="NCBI Taxonomy" id="45607"/>
    <lineage>
        <taxon>Eukaryota</taxon>
        <taxon>Fungi</taxon>
        <taxon>Dikarya</taxon>
        <taxon>Ascomycota</taxon>
        <taxon>Saccharomycotina</taxon>
        <taxon>Dipodascomycetes</taxon>
        <taxon>Dipodascales</taxon>
        <taxon>Trichomonascaceae</taxon>
        <taxon>Wickerhamiella</taxon>
    </lineage>
</organism>
<dbReference type="GO" id="GO:0046839">
    <property type="term" value="P:phospholipid dephosphorylation"/>
    <property type="evidence" value="ECO:0007669"/>
    <property type="project" value="TreeGrafter"/>
</dbReference>
<keyword evidence="3 6" id="KW-0812">Transmembrane</keyword>
<dbReference type="GeneID" id="36515446"/>
<keyword evidence="5 6" id="KW-0472">Membrane</keyword>
<dbReference type="GO" id="GO:0006644">
    <property type="term" value="P:phospholipid metabolic process"/>
    <property type="evidence" value="ECO:0007669"/>
    <property type="project" value="InterPro"/>
</dbReference>
<comment type="similarity">
    <text evidence="2">Belongs to the PA-phosphatase related phosphoesterase family.</text>
</comment>
<evidence type="ECO:0000259" key="7">
    <source>
        <dbReference type="SMART" id="SM00014"/>
    </source>
</evidence>
<proteinExistence type="inferred from homology"/>
<feature type="transmembrane region" description="Helical" evidence="6">
    <location>
        <begin position="55"/>
        <end position="76"/>
    </location>
</feature>
<dbReference type="CDD" id="cd03390">
    <property type="entry name" value="PAP2_containing_1_like"/>
    <property type="match status" value="1"/>
</dbReference>
<feature type="domain" description="Phosphatidic acid phosphatase type 2/haloperoxidase" evidence="7">
    <location>
        <begin position="131"/>
        <end position="277"/>
    </location>
</feature>
<evidence type="ECO:0000313" key="9">
    <source>
        <dbReference type="Proteomes" id="UP000238350"/>
    </source>
</evidence>
<dbReference type="Proteomes" id="UP000238350">
    <property type="component" value="Unassembled WGS sequence"/>
</dbReference>
<feature type="transmembrane region" description="Helical" evidence="6">
    <location>
        <begin position="231"/>
        <end position="249"/>
    </location>
</feature>
<feature type="transmembrane region" description="Helical" evidence="6">
    <location>
        <begin position="131"/>
        <end position="156"/>
    </location>
</feature>
<evidence type="ECO:0000256" key="6">
    <source>
        <dbReference type="SAM" id="Phobius"/>
    </source>
</evidence>
<dbReference type="InterPro" id="IPR000326">
    <property type="entry name" value="PAP2/HPO"/>
</dbReference>
<dbReference type="InterPro" id="IPR036938">
    <property type="entry name" value="PAP2/HPO_sf"/>
</dbReference>
<dbReference type="SUPFAM" id="SSF48317">
    <property type="entry name" value="Acid phosphatase/Vanadium-dependent haloperoxidase"/>
    <property type="match status" value="1"/>
</dbReference>
<evidence type="ECO:0000256" key="3">
    <source>
        <dbReference type="ARBA" id="ARBA00022692"/>
    </source>
</evidence>
<evidence type="ECO:0000256" key="4">
    <source>
        <dbReference type="ARBA" id="ARBA00022989"/>
    </source>
</evidence>
<dbReference type="Gene3D" id="1.20.144.10">
    <property type="entry name" value="Phosphatidic acid phosphatase type 2/haloperoxidase"/>
    <property type="match status" value="1"/>
</dbReference>
<dbReference type="SMART" id="SM00014">
    <property type="entry name" value="acidPPc"/>
    <property type="match status" value="1"/>
</dbReference>
<dbReference type="PANTHER" id="PTHR10165:SF35">
    <property type="entry name" value="RE23632P"/>
    <property type="match status" value="1"/>
</dbReference>
<evidence type="ECO:0000313" key="8">
    <source>
        <dbReference type="EMBL" id="PRT54077.1"/>
    </source>
</evidence>
<reference evidence="8 9" key="1">
    <citation type="submission" date="2017-04" db="EMBL/GenBank/DDBJ databases">
        <title>Genome sequencing of [Candida] sorbophila.</title>
        <authorList>
            <person name="Ahn J.O."/>
        </authorList>
    </citation>
    <scope>NUCLEOTIDE SEQUENCE [LARGE SCALE GENOMIC DNA]</scope>
    <source>
        <strain evidence="8 9">DS02</strain>
    </source>
</reference>
<comment type="caution">
    <text evidence="8">The sequence shown here is derived from an EMBL/GenBank/DDBJ whole genome shotgun (WGS) entry which is preliminary data.</text>
</comment>
<keyword evidence="4 6" id="KW-1133">Transmembrane helix</keyword>
<evidence type="ECO:0000256" key="2">
    <source>
        <dbReference type="ARBA" id="ARBA00008816"/>
    </source>
</evidence>
<dbReference type="RefSeq" id="XP_024664023.1">
    <property type="nucleotide sequence ID" value="XM_024808255.1"/>
</dbReference>
<dbReference type="STRING" id="45607.A0A2T0FGI6"/>
<evidence type="ECO:0000256" key="1">
    <source>
        <dbReference type="ARBA" id="ARBA00004141"/>
    </source>
</evidence>
<dbReference type="OrthoDB" id="10030083at2759"/>
<comment type="subcellular location">
    <subcellularLocation>
        <location evidence="1">Membrane</location>
        <topology evidence="1">Multi-pass membrane protein</topology>
    </subcellularLocation>
</comment>
<evidence type="ECO:0000256" key="5">
    <source>
        <dbReference type="ARBA" id="ARBA00023136"/>
    </source>
</evidence>
<keyword evidence="9" id="KW-1185">Reference proteome</keyword>
<name>A0A2T0FGI6_9ASCO</name>
<dbReference type="GO" id="GO:0008195">
    <property type="term" value="F:phosphatidate phosphatase activity"/>
    <property type="evidence" value="ECO:0007669"/>
    <property type="project" value="TreeGrafter"/>
</dbReference>
<dbReference type="Pfam" id="PF01569">
    <property type="entry name" value="PAP2"/>
    <property type="match status" value="1"/>
</dbReference>
<dbReference type="InterPro" id="IPR043216">
    <property type="entry name" value="PAP-like"/>
</dbReference>
<gene>
    <name evidence="8" type="ORF">B9G98_01697</name>
</gene>